<evidence type="ECO:0000256" key="6">
    <source>
        <dbReference type="ARBA" id="ARBA00023033"/>
    </source>
</evidence>
<dbReference type="GO" id="GO:0008395">
    <property type="term" value="F:steroid hydroxylase activity"/>
    <property type="evidence" value="ECO:0007669"/>
    <property type="project" value="TreeGrafter"/>
</dbReference>
<dbReference type="InterPro" id="IPR002401">
    <property type="entry name" value="Cyt_P450_E_grp-I"/>
</dbReference>
<dbReference type="InterPro" id="IPR036396">
    <property type="entry name" value="Cyt_P450_sf"/>
</dbReference>
<feature type="binding site" description="axial binding residue" evidence="8">
    <location>
        <position position="226"/>
    </location>
    <ligand>
        <name>heme</name>
        <dbReference type="ChEBI" id="CHEBI:30413"/>
    </ligand>
    <ligandPart>
        <name>Fe</name>
        <dbReference type="ChEBI" id="CHEBI:18248"/>
    </ligandPart>
</feature>
<dbReference type="Pfam" id="PF00067">
    <property type="entry name" value="p450"/>
    <property type="match status" value="1"/>
</dbReference>
<evidence type="ECO:0000256" key="7">
    <source>
        <dbReference type="ARBA" id="ARBA00043906"/>
    </source>
</evidence>
<evidence type="ECO:0000256" key="1">
    <source>
        <dbReference type="ARBA" id="ARBA00010617"/>
    </source>
</evidence>
<proteinExistence type="inferred from homology"/>
<dbReference type="GO" id="GO:0005506">
    <property type="term" value="F:iron ion binding"/>
    <property type="evidence" value="ECO:0007669"/>
    <property type="project" value="InterPro"/>
</dbReference>
<keyword evidence="5 8" id="KW-0408">Iron</keyword>
<keyword evidence="3 8" id="KW-0479">Metal-binding</keyword>
<keyword evidence="10" id="KW-0472">Membrane</keyword>
<dbReference type="GO" id="GO:0016705">
    <property type="term" value="F:oxidoreductase activity, acting on paired donors, with incorporation or reduction of molecular oxygen"/>
    <property type="evidence" value="ECO:0007669"/>
    <property type="project" value="InterPro"/>
</dbReference>
<evidence type="ECO:0000256" key="9">
    <source>
        <dbReference type="RuleBase" id="RU000461"/>
    </source>
</evidence>
<dbReference type="PANTHER" id="PTHR24302">
    <property type="entry name" value="CYTOCHROME P450 FAMILY 3"/>
    <property type="match status" value="1"/>
</dbReference>
<evidence type="ECO:0000256" key="2">
    <source>
        <dbReference type="ARBA" id="ARBA00022617"/>
    </source>
</evidence>
<keyword evidence="10" id="KW-1133">Transmembrane helix</keyword>
<dbReference type="PRINTS" id="PR00463">
    <property type="entry name" value="EP450I"/>
</dbReference>
<name>A0A914DI23_9BILA</name>
<evidence type="ECO:0000256" key="8">
    <source>
        <dbReference type="PIRSR" id="PIRSR602401-1"/>
    </source>
</evidence>
<evidence type="ECO:0000256" key="5">
    <source>
        <dbReference type="ARBA" id="ARBA00023004"/>
    </source>
</evidence>
<dbReference type="SUPFAM" id="SSF48264">
    <property type="entry name" value="Cytochrome P450"/>
    <property type="match status" value="1"/>
</dbReference>
<sequence>MNKTNTFFKEVLGEILDQRRADKEAAEKYTDCFQLLLNALDEENNSKDEKLSTEDSDIIHDYTENGGGKWKKSISRIEILAQSFFILIAGYETTSTTLHMIIYILAKLPEIQDRLRDEINNILEDREDIGYDDIAKFQYMNQVICETMRMYPTSSRANRVCTKPITINGIEFKENFMFSVPIYAIHHNEKYYPNPDEFDPERFSPEEKAKRDPLAFLSFGYGPRNCIGMRFAEFEIRATLAYMIKHYKFYPAPNSPNLPLEIDSRGLLKPKETLYVRAEKL</sequence>
<feature type="transmembrane region" description="Helical" evidence="10">
    <location>
        <begin position="79"/>
        <end position="106"/>
    </location>
</feature>
<evidence type="ECO:0000313" key="12">
    <source>
        <dbReference type="WBParaSite" id="ACRNAN_scaffold2525.g18435.t1"/>
    </source>
</evidence>
<keyword evidence="6 9" id="KW-0503">Monooxygenase</keyword>
<dbReference type="InterPro" id="IPR017972">
    <property type="entry name" value="Cyt_P450_CS"/>
</dbReference>
<organism evidence="11 12">
    <name type="scientific">Acrobeloides nanus</name>
    <dbReference type="NCBI Taxonomy" id="290746"/>
    <lineage>
        <taxon>Eukaryota</taxon>
        <taxon>Metazoa</taxon>
        <taxon>Ecdysozoa</taxon>
        <taxon>Nematoda</taxon>
        <taxon>Chromadorea</taxon>
        <taxon>Rhabditida</taxon>
        <taxon>Tylenchina</taxon>
        <taxon>Cephalobomorpha</taxon>
        <taxon>Cephaloboidea</taxon>
        <taxon>Cephalobidae</taxon>
        <taxon>Acrobeloides</taxon>
    </lineage>
</organism>
<reference evidence="12" key="1">
    <citation type="submission" date="2022-11" db="UniProtKB">
        <authorList>
            <consortium name="WormBaseParasite"/>
        </authorList>
    </citation>
    <scope>IDENTIFICATION</scope>
</reference>
<dbReference type="GO" id="GO:0020037">
    <property type="term" value="F:heme binding"/>
    <property type="evidence" value="ECO:0007669"/>
    <property type="project" value="InterPro"/>
</dbReference>
<accession>A0A914DI23</accession>
<keyword evidence="11" id="KW-1185">Reference proteome</keyword>
<comment type="similarity">
    <text evidence="1 9">Belongs to the cytochrome P450 family.</text>
</comment>
<dbReference type="InterPro" id="IPR001128">
    <property type="entry name" value="Cyt_P450"/>
</dbReference>
<keyword evidence="4 9" id="KW-0560">Oxidoreductase</keyword>
<evidence type="ECO:0000256" key="4">
    <source>
        <dbReference type="ARBA" id="ARBA00023002"/>
    </source>
</evidence>
<dbReference type="InterPro" id="IPR050705">
    <property type="entry name" value="Cytochrome_P450_3A"/>
</dbReference>
<protein>
    <submittedName>
        <fullName evidence="12">Cytochrome P450</fullName>
    </submittedName>
</protein>
<evidence type="ECO:0000256" key="10">
    <source>
        <dbReference type="SAM" id="Phobius"/>
    </source>
</evidence>
<comment type="cofactor">
    <cofactor evidence="8">
        <name>heme</name>
        <dbReference type="ChEBI" id="CHEBI:30413"/>
    </cofactor>
</comment>
<dbReference type="PROSITE" id="PS00086">
    <property type="entry name" value="CYTOCHROME_P450"/>
    <property type="match status" value="1"/>
</dbReference>
<dbReference type="PANTHER" id="PTHR24302:SF15">
    <property type="entry name" value="FATTY-ACID PEROXYGENASE"/>
    <property type="match status" value="1"/>
</dbReference>
<dbReference type="Proteomes" id="UP000887540">
    <property type="component" value="Unplaced"/>
</dbReference>
<keyword evidence="2 8" id="KW-0349">Heme</keyword>
<dbReference type="PRINTS" id="PR00385">
    <property type="entry name" value="P450"/>
</dbReference>
<keyword evidence="10" id="KW-0812">Transmembrane</keyword>
<comment type="function">
    <text evidence="7">Cytochromes P450 are a group of heme-thiolate monooxygenases. They oxidize a variety of structurally unrelated compounds, including steroids, fatty acids, and xenobiotics.</text>
</comment>
<evidence type="ECO:0000256" key="3">
    <source>
        <dbReference type="ARBA" id="ARBA00022723"/>
    </source>
</evidence>
<dbReference type="WBParaSite" id="ACRNAN_scaffold2525.g18435.t1">
    <property type="protein sequence ID" value="ACRNAN_scaffold2525.g18435.t1"/>
    <property type="gene ID" value="ACRNAN_scaffold2525.g18435"/>
</dbReference>
<evidence type="ECO:0000313" key="11">
    <source>
        <dbReference type="Proteomes" id="UP000887540"/>
    </source>
</evidence>
<dbReference type="AlphaFoldDB" id="A0A914DI23"/>
<dbReference type="Gene3D" id="1.10.630.10">
    <property type="entry name" value="Cytochrome P450"/>
    <property type="match status" value="1"/>
</dbReference>